<evidence type="ECO:0000313" key="2">
    <source>
        <dbReference type="EMBL" id="ASA24714.1"/>
    </source>
</evidence>
<keyword evidence="3" id="KW-1185">Reference proteome</keyword>
<feature type="transmembrane region" description="Helical" evidence="1">
    <location>
        <begin position="140"/>
        <end position="161"/>
    </location>
</feature>
<sequence length="250" mass="26999">MKHSEPNQEKTDGISQRRLSLARLRQVPSISSDSVSLGATLAVVGGFLDAYTFVTRDGIFANAQTGNVVLFGVEAALGQWSQALLHLPPILAFMLGVAVAETLKRPALQSVLREPARAVLLVEIAVLLIVGLLPRHVPDMFVTVAISFVASIQVSAFSRLIKWPYSSTMTTGNLRTATQAAYQAWIARDREAAERFLRFATIIASFLAGAFTGTFSSLYLGNRAIWVAAGILLLTLLLYNRELAENAPAG</sequence>
<keyword evidence="1" id="KW-0472">Membrane</keyword>
<accession>A0A2Z2KF25</accession>
<evidence type="ECO:0008006" key="4">
    <source>
        <dbReference type="Google" id="ProtNLM"/>
    </source>
</evidence>
<dbReference type="AlphaFoldDB" id="A0A2Z2KF25"/>
<dbReference type="InterPro" id="IPR010699">
    <property type="entry name" value="DUF1275"/>
</dbReference>
<name>A0A2Z2KF25_9BACL</name>
<dbReference type="EMBL" id="CP021780">
    <property type="protein sequence ID" value="ASA24714.1"/>
    <property type="molecule type" value="Genomic_DNA"/>
</dbReference>
<feature type="transmembrane region" description="Helical" evidence="1">
    <location>
        <begin position="224"/>
        <end position="240"/>
    </location>
</feature>
<dbReference type="PANTHER" id="PTHR37314:SF4">
    <property type="entry name" value="UPF0700 TRANSMEMBRANE PROTEIN YOAK"/>
    <property type="match status" value="1"/>
</dbReference>
<feature type="transmembrane region" description="Helical" evidence="1">
    <location>
        <begin position="196"/>
        <end position="218"/>
    </location>
</feature>
<evidence type="ECO:0000256" key="1">
    <source>
        <dbReference type="SAM" id="Phobius"/>
    </source>
</evidence>
<dbReference type="Proteomes" id="UP000249890">
    <property type="component" value="Chromosome"/>
</dbReference>
<protein>
    <recommendedName>
        <fullName evidence="4">DUF1275 family protein</fullName>
    </recommendedName>
</protein>
<keyword evidence="1" id="KW-0812">Transmembrane</keyword>
<evidence type="ECO:0000313" key="3">
    <source>
        <dbReference type="Proteomes" id="UP000249890"/>
    </source>
</evidence>
<dbReference type="OrthoDB" id="7057004at2"/>
<dbReference type="RefSeq" id="WP_087918683.1">
    <property type="nucleotide sequence ID" value="NZ_CP021780.1"/>
</dbReference>
<organism evidence="2 3">
    <name type="scientific">Paenibacillus donghaensis</name>
    <dbReference type="NCBI Taxonomy" id="414771"/>
    <lineage>
        <taxon>Bacteria</taxon>
        <taxon>Bacillati</taxon>
        <taxon>Bacillota</taxon>
        <taxon>Bacilli</taxon>
        <taxon>Bacillales</taxon>
        <taxon>Paenibacillaceae</taxon>
        <taxon>Paenibacillus</taxon>
    </lineage>
</organism>
<dbReference type="KEGG" id="pdh:B9T62_30540"/>
<proteinExistence type="predicted"/>
<feature type="transmembrane region" description="Helical" evidence="1">
    <location>
        <begin position="115"/>
        <end position="134"/>
    </location>
</feature>
<dbReference type="Pfam" id="PF06912">
    <property type="entry name" value="DUF1275"/>
    <property type="match status" value="1"/>
</dbReference>
<dbReference type="PANTHER" id="PTHR37314">
    <property type="entry name" value="SLR0142 PROTEIN"/>
    <property type="match status" value="1"/>
</dbReference>
<reference evidence="2 3" key="1">
    <citation type="submission" date="2017-06" db="EMBL/GenBank/DDBJ databases">
        <title>Complete genome sequence of Paenibacillus donghaensis KCTC 13049T isolated from East Sea sediment, South Korea.</title>
        <authorList>
            <person name="Jung B.K."/>
            <person name="Hong S.-J."/>
            <person name="Shin J.-H."/>
        </authorList>
    </citation>
    <scope>NUCLEOTIDE SEQUENCE [LARGE SCALE GENOMIC DNA]</scope>
    <source>
        <strain evidence="2 3">KCTC 13049</strain>
    </source>
</reference>
<keyword evidence="1" id="KW-1133">Transmembrane helix</keyword>
<gene>
    <name evidence="2" type="ORF">B9T62_30540</name>
</gene>